<organism evidence="3 4">
    <name type="scientific">Digitaria exilis</name>
    <dbReference type="NCBI Taxonomy" id="1010633"/>
    <lineage>
        <taxon>Eukaryota</taxon>
        <taxon>Viridiplantae</taxon>
        <taxon>Streptophyta</taxon>
        <taxon>Embryophyta</taxon>
        <taxon>Tracheophyta</taxon>
        <taxon>Spermatophyta</taxon>
        <taxon>Magnoliopsida</taxon>
        <taxon>Liliopsida</taxon>
        <taxon>Poales</taxon>
        <taxon>Poaceae</taxon>
        <taxon>PACMAD clade</taxon>
        <taxon>Panicoideae</taxon>
        <taxon>Panicodae</taxon>
        <taxon>Paniceae</taxon>
        <taxon>Anthephorinae</taxon>
        <taxon>Digitaria</taxon>
    </lineage>
</organism>
<keyword evidence="2" id="KW-1133">Transmembrane helix</keyword>
<feature type="region of interest" description="Disordered" evidence="1">
    <location>
        <begin position="124"/>
        <end position="180"/>
    </location>
</feature>
<keyword evidence="2" id="KW-0472">Membrane</keyword>
<sequence length="232" mass="25457">MLNRWMPRNAGEKSYRLNDVKASVGFLLYPLLDARPRAAVLIFVSSTSTCFFHLFLLLLHAAAPARHGGCLGGGYHASRSGQPGPARRSRRRSTSPTPPLQGMQHSASPTTAICVLVRFWQETTGNKQTPAPPPEAPASKAEDQLQEQMSSSIRMETEDTPARMPGGESNPPPSFTPSYPIPSMGFFPDSEHNLQHPHARNSCLFVLKRKSKLLLVLGLTGEEEDELEAFPL</sequence>
<dbReference type="AlphaFoldDB" id="A0A835FDU2"/>
<accession>A0A835FDU2</accession>
<feature type="transmembrane region" description="Helical" evidence="2">
    <location>
        <begin position="38"/>
        <end position="59"/>
    </location>
</feature>
<comment type="caution">
    <text evidence="3">The sequence shown here is derived from an EMBL/GenBank/DDBJ whole genome shotgun (WGS) entry which is preliminary data.</text>
</comment>
<keyword evidence="2" id="KW-0812">Transmembrane</keyword>
<gene>
    <name evidence="3" type="ORF">HU200_013178</name>
</gene>
<proteinExistence type="predicted"/>
<name>A0A835FDU2_9POAL</name>
<evidence type="ECO:0000256" key="1">
    <source>
        <dbReference type="SAM" id="MobiDB-lite"/>
    </source>
</evidence>
<evidence type="ECO:0000313" key="3">
    <source>
        <dbReference type="EMBL" id="KAF8747770.1"/>
    </source>
</evidence>
<feature type="region of interest" description="Disordered" evidence="1">
    <location>
        <begin position="76"/>
        <end position="107"/>
    </location>
</feature>
<evidence type="ECO:0000313" key="4">
    <source>
        <dbReference type="Proteomes" id="UP000636709"/>
    </source>
</evidence>
<dbReference type="EMBL" id="JACEFO010001135">
    <property type="protein sequence ID" value="KAF8747770.1"/>
    <property type="molecule type" value="Genomic_DNA"/>
</dbReference>
<keyword evidence="4" id="KW-1185">Reference proteome</keyword>
<dbReference type="Proteomes" id="UP000636709">
    <property type="component" value="Unassembled WGS sequence"/>
</dbReference>
<reference evidence="3" key="1">
    <citation type="submission" date="2020-07" db="EMBL/GenBank/DDBJ databases">
        <title>Genome sequence and genetic diversity analysis of an under-domesticated orphan crop, white fonio (Digitaria exilis).</title>
        <authorList>
            <person name="Bennetzen J.L."/>
            <person name="Chen S."/>
            <person name="Ma X."/>
            <person name="Wang X."/>
            <person name="Yssel A.E.J."/>
            <person name="Chaluvadi S.R."/>
            <person name="Johnson M."/>
            <person name="Gangashetty P."/>
            <person name="Hamidou F."/>
            <person name="Sanogo M.D."/>
            <person name="Zwaenepoel A."/>
            <person name="Wallace J."/>
            <person name="Van De Peer Y."/>
            <person name="Van Deynze A."/>
        </authorList>
    </citation>
    <scope>NUCLEOTIDE SEQUENCE</scope>
    <source>
        <tissue evidence="3">Leaves</tissue>
    </source>
</reference>
<evidence type="ECO:0000256" key="2">
    <source>
        <dbReference type="SAM" id="Phobius"/>
    </source>
</evidence>
<protein>
    <submittedName>
        <fullName evidence="3">Uncharacterized protein</fullName>
    </submittedName>
</protein>